<gene>
    <name evidence="2" type="ORF">BJ508DRAFT_310106</name>
</gene>
<protein>
    <submittedName>
        <fullName evidence="2">Uncharacterized protein</fullName>
    </submittedName>
</protein>
<feature type="region of interest" description="Disordered" evidence="1">
    <location>
        <begin position="1"/>
        <end position="131"/>
    </location>
</feature>
<organism evidence="2 3">
    <name type="scientific">Ascobolus immersus RN42</name>
    <dbReference type="NCBI Taxonomy" id="1160509"/>
    <lineage>
        <taxon>Eukaryota</taxon>
        <taxon>Fungi</taxon>
        <taxon>Dikarya</taxon>
        <taxon>Ascomycota</taxon>
        <taxon>Pezizomycotina</taxon>
        <taxon>Pezizomycetes</taxon>
        <taxon>Pezizales</taxon>
        <taxon>Ascobolaceae</taxon>
        <taxon>Ascobolus</taxon>
    </lineage>
</organism>
<reference evidence="2 3" key="1">
    <citation type="journal article" date="2018" name="Nat. Ecol. Evol.">
        <title>Pezizomycetes genomes reveal the molecular basis of ectomycorrhizal truffle lifestyle.</title>
        <authorList>
            <person name="Murat C."/>
            <person name="Payen T."/>
            <person name="Noel B."/>
            <person name="Kuo A."/>
            <person name="Morin E."/>
            <person name="Chen J."/>
            <person name="Kohler A."/>
            <person name="Krizsan K."/>
            <person name="Balestrini R."/>
            <person name="Da Silva C."/>
            <person name="Montanini B."/>
            <person name="Hainaut M."/>
            <person name="Levati E."/>
            <person name="Barry K.W."/>
            <person name="Belfiori B."/>
            <person name="Cichocki N."/>
            <person name="Clum A."/>
            <person name="Dockter R.B."/>
            <person name="Fauchery L."/>
            <person name="Guy J."/>
            <person name="Iotti M."/>
            <person name="Le Tacon F."/>
            <person name="Lindquist E.A."/>
            <person name="Lipzen A."/>
            <person name="Malagnac F."/>
            <person name="Mello A."/>
            <person name="Molinier V."/>
            <person name="Miyauchi S."/>
            <person name="Poulain J."/>
            <person name="Riccioni C."/>
            <person name="Rubini A."/>
            <person name="Sitrit Y."/>
            <person name="Splivallo R."/>
            <person name="Traeger S."/>
            <person name="Wang M."/>
            <person name="Zifcakova L."/>
            <person name="Wipf D."/>
            <person name="Zambonelli A."/>
            <person name="Paolocci F."/>
            <person name="Nowrousian M."/>
            <person name="Ottonello S."/>
            <person name="Baldrian P."/>
            <person name="Spatafora J.W."/>
            <person name="Henrissat B."/>
            <person name="Nagy L.G."/>
            <person name="Aury J.M."/>
            <person name="Wincker P."/>
            <person name="Grigoriev I.V."/>
            <person name="Bonfante P."/>
            <person name="Martin F.M."/>
        </authorList>
    </citation>
    <scope>NUCLEOTIDE SEQUENCE [LARGE SCALE GENOMIC DNA]</scope>
    <source>
        <strain evidence="2 3">RN42</strain>
    </source>
</reference>
<sequence length="131" mass="14639">MMERHKKTTPQKTKHELQGQEPADLYLYDTSPENTSKRVTSLQREKEHEQRECPTSSSHRSPHKAGEPSSSFNKAPPFPHRDPHGATNQNGPTSRSSPAALLHPHLDSSPSLVLPHPLRPSNTPPLQPETH</sequence>
<dbReference type="Proteomes" id="UP000275078">
    <property type="component" value="Unassembled WGS sequence"/>
</dbReference>
<accession>A0A3N4HUL2</accession>
<dbReference type="EMBL" id="ML119725">
    <property type="protein sequence ID" value="RPA77522.1"/>
    <property type="molecule type" value="Genomic_DNA"/>
</dbReference>
<evidence type="ECO:0000313" key="2">
    <source>
        <dbReference type="EMBL" id="RPA77522.1"/>
    </source>
</evidence>
<dbReference type="AlphaFoldDB" id="A0A3N4HUL2"/>
<feature type="compositionally biased region" description="Polar residues" evidence="1">
    <location>
        <begin position="31"/>
        <end position="42"/>
    </location>
</feature>
<keyword evidence="3" id="KW-1185">Reference proteome</keyword>
<name>A0A3N4HUL2_ASCIM</name>
<evidence type="ECO:0000256" key="1">
    <source>
        <dbReference type="SAM" id="MobiDB-lite"/>
    </source>
</evidence>
<feature type="compositionally biased region" description="Polar residues" evidence="1">
    <location>
        <begin position="86"/>
        <end position="97"/>
    </location>
</feature>
<evidence type="ECO:0000313" key="3">
    <source>
        <dbReference type="Proteomes" id="UP000275078"/>
    </source>
</evidence>
<feature type="compositionally biased region" description="Basic and acidic residues" evidence="1">
    <location>
        <begin position="43"/>
        <end position="52"/>
    </location>
</feature>
<feature type="compositionally biased region" description="Pro residues" evidence="1">
    <location>
        <begin position="122"/>
        <end position="131"/>
    </location>
</feature>
<feature type="compositionally biased region" description="Low complexity" evidence="1">
    <location>
        <begin position="101"/>
        <end position="121"/>
    </location>
</feature>
<proteinExistence type="predicted"/>